<accession>A0A314YFG0</accession>
<keyword evidence="3" id="KW-1185">Reference proteome</keyword>
<sequence>MERALGNEAGGGNGGEELEEFEADEEFGVEEVRAVEEEGSEGCCSGFLVRRVRGLEEEQPMNEIKKGLKLVK</sequence>
<dbReference type="AlphaFoldDB" id="A0A314YFG0"/>
<evidence type="ECO:0000256" key="1">
    <source>
        <dbReference type="SAM" id="MobiDB-lite"/>
    </source>
</evidence>
<dbReference type="Proteomes" id="UP000250321">
    <property type="component" value="Unassembled WGS sequence"/>
</dbReference>
<proteinExistence type="predicted"/>
<protein>
    <submittedName>
        <fullName evidence="2">Uncharacterized protein</fullName>
    </submittedName>
</protein>
<evidence type="ECO:0000313" key="2">
    <source>
        <dbReference type="EMBL" id="PQQ04700.1"/>
    </source>
</evidence>
<reference evidence="2 3" key="1">
    <citation type="submission" date="2018-02" db="EMBL/GenBank/DDBJ databases">
        <title>Draft genome of wild Prunus yedoensis var. nudiflora.</title>
        <authorList>
            <person name="Baek S."/>
            <person name="Kim J.-H."/>
            <person name="Choi K."/>
            <person name="Kim G.-B."/>
            <person name="Cho A."/>
            <person name="Jang H."/>
            <person name="Shin C.-H."/>
            <person name="Yu H.-J."/>
            <person name="Mun J.-H."/>
        </authorList>
    </citation>
    <scope>NUCLEOTIDE SEQUENCE [LARGE SCALE GENOMIC DNA]</scope>
    <source>
        <strain evidence="3">cv. Jeju island</strain>
        <tissue evidence="2">Leaf</tissue>
    </source>
</reference>
<evidence type="ECO:0000313" key="3">
    <source>
        <dbReference type="Proteomes" id="UP000250321"/>
    </source>
</evidence>
<comment type="caution">
    <text evidence="2">The sequence shown here is derived from an EMBL/GenBank/DDBJ whole genome shotgun (WGS) entry which is preliminary data.</text>
</comment>
<feature type="region of interest" description="Disordered" evidence="1">
    <location>
        <begin position="1"/>
        <end position="23"/>
    </location>
</feature>
<gene>
    <name evidence="2" type="ORF">Pyn_10224</name>
</gene>
<organism evidence="2 3">
    <name type="scientific">Prunus yedoensis var. nudiflora</name>
    <dbReference type="NCBI Taxonomy" id="2094558"/>
    <lineage>
        <taxon>Eukaryota</taxon>
        <taxon>Viridiplantae</taxon>
        <taxon>Streptophyta</taxon>
        <taxon>Embryophyta</taxon>
        <taxon>Tracheophyta</taxon>
        <taxon>Spermatophyta</taxon>
        <taxon>Magnoliopsida</taxon>
        <taxon>eudicotyledons</taxon>
        <taxon>Gunneridae</taxon>
        <taxon>Pentapetalae</taxon>
        <taxon>rosids</taxon>
        <taxon>fabids</taxon>
        <taxon>Rosales</taxon>
        <taxon>Rosaceae</taxon>
        <taxon>Amygdaloideae</taxon>
        <taxon>Amygdaleae</taxon>
        <taxon>Prunus</taxon>
    </lineage>
</organism>
<dbReference type="EMBL" id="PJQY01001208">
    <property type="protein sequence ID" value="PQQ04700.1"/>
    <property type="molecule type" value="Genomic_DNA"/>
</dbReference>
<name>A0A314YFG0_PRUYE</name>